<accession>A0A109W4R7</accession>
<dbReference type="PANTHER" id="PTHR11102:SF160">
    <property type="entry name" value="ERAD-ASSOCIATED E3 UBIQUITIN-PROTEIN LIGASE COMPONENT HRD3"/>
    <property type="match status" value="1"/>
</dbReference>
<gene>
    <name evidence="3" type="ORF">AXF13_12485</name>
</gene>
<feature type="compositionally biased region" description="Low complexity" evidence="1">
    <location>
        <begin position="40"/>
        <end position="56"/>
    </location>
</feature>
<dbReference type="PANTHER" id="PTHR11102">
    <property type="entry name" value="SEL-1-LIKE PROTEIN"/>
    <property type="match status" value="1"/>
</dbReference>
<dbReference type="STRING" id="44742.AXF13_12485"/>
<evidence type="ECO:0000313" key="3">
    <source>
        <dbReference type="EMBL" id="AMD90874.1"/>
    </source>
</evidence>
<evidence type="ECO:0000256" key="1">
    <source>
        <dbReference type="SAM" id="MobiDB-lite"/>
    </source>
</evidence>
<feature type="compositionally biased region" description="Low complexity" evidence="1">
    <location>
        <begin position="85"/>
        <end position="103"/>
    </location>
</feature>
<dbReference type="Pfam" id="PF08238">
    <property type="entry name" value="Sel1"/>
    <property type="match status" value="4"/>
</dbReference>
<feature type="compositionally biased region" description="Basic residues" evidence="1">
    <location>
        <begin position="71"/>
        <end position="84"/>
    </location>
</feature>
<keyword evidence="4" id="KW-1185">Reference proteome</keyword>
<dbReference type="InterPro" id="IPR011990">
    <property type="entry name" value="TPR-like_helical_dom_sf"/>
</dbReference>
<feature type="chain" id="PRO_5007141313" description="Sel1 repeat family protein" evidence="2">
    <location>
        <begin position="32"/>
        <end position="453"/>
    </location>
</feature>
<protein>
    <recommendedName>
        <fullName evidence="5">Sel1 repeat family protein</fullName>
    </recommendedName>
</protein>
<organism evidence="3 4">
    <name type="scientific">Desulfovibrio fairfieldensis</name>
    <dbReference type="NCBI Taxonomy" id="44742"/>
    <lineage>
        <taxon>Bacteria</taxon>
        <taxon>Pseudomonadati</taxon>
        <taxon>Thermodesulfobacteriota</taxon>
        <taxon>Desulfovibrionia</taxon>
        <taxon>Desulfovibrionales</taxon>
        <taxon>Desulfovibrionaceae</taxon>
        <taxon>Desulfovibrio</taxon>
    </lineage>
</organism>
<reference evidence="4" key="1">
    <citation type="submission" date="2016-02" db="EMBL/GenBank/DDBJ databases">
        <authorList>
            <person name="Holder M.E."/>
            <person name="Ajami N.J."/>
            <person name="Petrosino J.F."/>
        </authorList>
    </citation>
    <scope>NUCLEOTIDE SEQUENCE [LARGE SCALE GENOMIC DNA]</scope>
    <source>
        <strain evidence="4">CCUG 45958</strain>
    </source>
</reference>
<feature type="signal peptide" evidence="2">
    <location>
        <begin position="1"/>
        <end position="31"/>
    </location>
</feature>
<dbReference type="AlphaFoldDB" id="A0A109W4R7"/>
<dbReference type="EMBL" id="CP014229">
    <property type="protein sequence ID" value="AMD90874.1"/>
    <property type="molecule type" value="Genomic_DNA"/>
</dbReference>
<sequence>MSFMFSSGRFRRSPVPAVFPAVFLAASLIWAVPGNASADQAQAPGTSPAAAAIQAAPPVPTPAAPAAKKAQPSRKNARPARKKNPPSQAAPAAASQQPTAPTTDASGPKEESPVQARAPELPEGPAGDAARAYAQGNFLKARDIWQKLAEEGDAQAMNNLGVLYDQGHGVEPDTGRALHWFAQSAKAGHPSGMSNYGRMLEQGRGIAANPREAARWFDLAARQGQPEAQYNLGLLYERGRGVPQDDKAAAAWYSRAAAQQQSESLARLGHFYRAGRGVAKNPGRAVLLLYAAAMSGEAGAIRELEEMAKEGPSRPAAVLFGQKLDATDRAAMRAALKKSGTPASRESDDFICDLYDVRRVVPGAEQMAACYGPGSPAPLGFLKIDYAAPDKATAAQILHMVEERFGPPSAGEGDDARLWNLGSVVVATQYAPTHRQMSLMYMVPGVYHLTRRP</sequence>
<dbReference type="Proteomes" id="UP000069241">
    <property type="component" value="Chromosome"/>
</dbReference>
<evidence type="ECO:0008006" key="5">
    <source>
        <dbReference type="Google" id="ProtNLM"/>
    </source>
</evidence>
<evidence type="ECO:0000256" key="2">
    <source>
        <dbReference type="SAM" id="SignalP"/>
    </source>
</evidence>
<dbReference type="SUPFAM" id="SSF81901">
    <property type="entry name" value="HCP-like"/>
    <property type="match status" value="1"/>
</dbReference>
<dbReference type="SMART" id="SM00671">
    <property type="entry name" value="SEL1"/>
    <property type="match status" value="4"/>
</dbReference>
<dbReference type="KEGG" id="dfi:AXF13_12485"/>
<evidence type="ECO:0000313" key="4">
    <source>
        <dbReference type="Proteomes" id="UP000069241"/>
    </source>
</evidence>
<proteinExistence type="predicted"/>
<dbReference type="RefSeq" id="WP_062253706.1">
    <property type="nucleotide sequence ID" value="NZ_CP014229.1"/>
</dbReference>
<name>A0A109W4R7_9BACT</name>
<dbReference type="Gene3D" id="1.25.40.10">
    <property type="entry name" value="Tetratricopeptide repeat domain"/>
    <property type="match status" value="1"/>
</dbReference>
<dbReference type="InterPro" id="IPR050767">
    <property type="entry name" value="Sel1_AlgK"/>
</dbReference>
<dbReference type="InterPro" id="IPR006597">
    <property type="entry name" value="Sel1-like"/>
</dbReference>
<feature type="region of interest" description="Disordered" evidence="1">
    <location>
        <begin position="38"/>
        <end position="128"/>
    </location>
</feature>
<keyword evidence="2" id="KW-0732">Signal</keyword>